<dbReference type="InterPro" id="IPR005046">
    <property type="entry name" value="DUF285"/>
</dbReference>
<organism evidence="2 3">
    <name type="scientific">Symbiodinium necroappetens</name>
    <dbReference type="NCBI Taxonomy" id="1628268"/>
    <lineage>
        <taxon>Eukaryota</taxon>
        <taxon>Sar</taxon>
        <taxon>Alveolata</taxon>
        <taxon>Dinophyceae</taxon>
        <taxon>Suessiales</taxon>
        <taxon>Symbiodiniaceae</taxon>
        <taxon>Symbiodinium</taxon>
    </lineage>
</organism>
<dbReference type="Pfam" id="PF03382">
    <property type="entry name" value="DUF285"/>
    <property type="match status" value="2"/>
</dbReference>
<keyword evidence="3" id="KW-1185">Reference proteome</keyword>
<dbReference type="Proteomes" id="UP000601435">
    <property type="component" value="Unassembled WGS sequence"/>
</dbReference>
<reference evidence="2" key="1">
    <citation type="submission" date="2021-02" db="EMBL/GenBank/DDBJ databases">
        <authorList>
            <person name="Dougan E. K."/>
            <person name="Rhodes N."/>
            <person name="Thang M."/>
            <person name="Chan C."/>
        </authorList>
    </citation>
    <scope>NUCLEOTIDE SEQUENCE</scope>
</reference>
<evidence type="ECO:0000256" key="1">
    <source>
        <dbReference type="SAM" id="Phobius"/>
    </source>
</evidence>
<gene>
    <name evidence="2" type="ORF">SNEC2469_LOCUS25671</name>
</gene>
<dbReference type="OrthoDB" id="42699at2759"/>
<evidence type="ECO:0000313" key="3">
    <source>
        <dbReference type="Proteomes" id="UP000601435"/>
    </source>
</evidence>
<comment type="caution">
    <text evidence="2">The sequence shown here is derived from an EMBL/GenBank/DDBJ whole genome shotgun (WGS) entry which is preliminary data.</text>
</comment>
<dbReference type="SUPFAM" id="SSF57184">
    <property type="entry name" value="Growth factor receptor domain"/>
    <property type="match status" value="1"/>
</dbReference>
<dbReference type="InterPro" id="IPR009030">
    <property type="entry name" value="Growth_fac_rcpt_cys_sf"/>
</dbReference>
<feature type="transmembrane region" description="Helical" evidence="1">
    <location>
        <begin position="390"/>
        <end position="410"/>
    </location>
</feature>
<protein>
    <submittedName>
        <fullName evidence="2">Uncharacterized protein</fullName>
    </submittedName>
</protein>
<keyword evidence="1" id="KW-0472">Membrane</keyword>
<evidence type="ECO:0000313" key="2">
    <source>
        <dbReference type="EMBL" id="CAE7843252.1"/>
    </source>
</evidence>
<sequence>MAHMFDGAAAFNHEIFSWDVSNVQTMSHMFHGAVAFNQPLESWDTSRVSDMTALFSNAESFDQPLANWNTSSVRSMREMFRGASGFNRPVGSWITGAVIRMNGMFQNTGIFNQPLSTWDMSAVSDVSSMFQNAASFNYPVGAWDTAVVTNMRGMFSGAAVFDQPVGMWDTSSVKDMSFMFSEATSFNQPIENWTTASVTNMTGMFFGASVFNSSLQVWDTSSVRSMAHMFQEASAFNQPIGTWDTSSVADMSYMFDGAAAFNQPIGTWNVSAVLDTTLMFSEAASFSQPLGSWLLPVPASHDMFRGADAFKRPPCPGGFSPAINGLGCEPCPVGQFASPGGRCETCQQGFVPTSDSDGCQKCTDGSISVSGVCEECVFPSFIVNDACESWPLPVVLVVAALVLLVLWLFISRFKARKEARIKHALDVAYRNLWDEHPEIGKHAATLQSLGMKRMQVQQKLAEMQAQQSLLAGVGLNYLLSEDFASVARERTKKQDPSFNDMKDAFWMCDEPLGHDVRCPRDGRMGCALVDWIPRSGRQEQSHFMSWTWRYSLSEVQSALRIFQRSVEESKVFFYMCFFVNNQFRIILESTGIGAEDLEAVFESNLKRIGRVVAILDTWDNPMYLTRIWTVYEQFMATKLEVPVTFVMPDTAMHSAQEQMLQGEVGMRRITEALCNADSENAEAWMKEDEIKVKGLIRNSVGFDHVNMHVTQVMVQWILRIMQNQFEDQIGRVRSRLFTQKSQKTMASPTSIIEL</sequence>
<proteinExistence type="predicted"/>
<dbReference type="EMBL" id="CAJNJA010050946">
    <property type="protein sequence ID" value="CAE7843252.1"/>
    <property type="molecule type" value="Genomic_DNA"/>
</dbReference>
<dbReference type="NCBIfam" id="TIGR02167">
    <property type="entry name" value="Liste_lipo_26"/>
    <property type="match status" value="3"/>
</dbReference>
<dbReference type="AlphaFoldDB" id="A0A812ZVI4"/>
<keyword evidence="1" id="KW-1133">Transmembrane helix</keyword>
<keyword evidence="1" id="KW-0812">Transmembrane</keyword>
<name>A0A812ZVI4_9DINO</name>
<accession>A0A812ZVI4</accession>
<dbReference type="InterPro" id="IPR011889">
    <property type="entry name" value="Liste_lipo_26"/>
</dbReference>